<dbReference type="EMBL" id="AIMB01000008">
    <property type="protein sequence ID" value="EJF89125.1"/>
    <property type="molecule type" value="Genomic_DNA"/>
</dbReference>
<protein>
    <submittedName>
        <fullName evidence="2">Uncharacterized protein</fullName>
    </submittedName>
</protein>
<proteinExistence type="predicted"/>
<accession>J1JX00</accession>
<organism evidence="2 3">
    <name type="scientific">Bartonella tamiae Th239</name>
    <dbReference type="NCBI Taxonomy" id="1094558"/>
    <lineage>
        <taxon>Bacteria</taxon>
        <taxon>Pseudomonadati</taxon>
        <taxon>Pseudomonadota</taxon>
        <taxon>Alphaproteobacteria</taxon>
        <taxon>Hyphomicrobiales</taxon>
        <taxon>Bartonellaceae</taxon>
        <taxon>Bartonella</taxon>
    </lineage>
</organism>
<reference evidence="2 3" key="1">
    <citation type="submission" date="2012-03" db="EMBL/GenBank/DDBJ databases">
        <title>The Genome Sequence of Bartonella tamiae Th239.</title>
        <authorList>
            <consortium name="The Broad Institute Genome Sequencing Platform"/>
            <consortium name="The Broad Institute Genome Sequencing Center for Infectious Disease"/>
            <person name="Feldgarden M."/>
            <person name="Kirby J."/>
            <person name="Kosoy M."/>
            <person name="Birtles R."/>
            <person name="Probert W.S."/>
            <person name="Chiaraviglio L."/>
            <person name="Young S.K."/>
            <person name="Zeng Q."/>
            <person name="Gargeya S."/>
            <person name="Fitzgerald M."/>
            <person name="Haas B."/>
            <person name="Abouelleil A."/>
            <person name="Alvarado L."/>
            <person name="Arachchi H.M."/>
            <person name="Berlin A."/>
            <person name="Chapman S.B."/>
            <person name="Gearin G."/>
            <person name="Goldberg J."/>
            <person name="Griggs A."/>
            <person name="Gujja S."/>
            <person name="Hansen M."/>
            <person name="Heiman D."/>
            <person name="Howarth C."/>
            <person name="Larimer J."/>
            <person name="Lui A."/>
            <person name="MacDonald P.J.P."/>
            <person name="McCowen C."/>
            <person name="Montmayeur A."/>
            <person name="Murphy C."/>
            <person name="Neiman D."/>
            <person name="Pearson M."/>
            <person name="Priest M."/>
            <person name="Roberts A."/>
            <person name="Saif S."/>
            <person name="Shea T."/>
            <person name="Sisk P."/>
            <person name="Stolte C."/>
            <person name="Sykes S."/>
            <person name="Wortman J."/>
            <person name="Nusbaum C."/>
            <person name="Birren B."/>
        </authorList>
    </citation>
    <scope>NUCLEOTIDE SEQUENCE [LARGE SCALE GENOMIC DNA]</scope>
    <source>
        <strain evidence="2 3">Th239</strain>
    </source>
</reference>
<keyword evidence="3" id="KW-1185">Reference proteome</keyword>
<dbReference type="STRING" id="1094558.ME5_01676"/>
<dbReference type="HOGENOM" id="CLU_1966244_0_0_5"/>
<sequence length="127" mass="14784">MNNPKFFRFPFAATGDKTPLPDEGQENGTISYAEGYGFDYERNPATDPQAKRIERDKMNQLYYDITHNIRQYQLQGVPQWIDQSSNGNMPVTYQKNAMVRFKINDQQEDIYISLKDFNTDTPTDVKS</sequence>
<dbReference type="AlphaFoldDB" id="J1JX00"/>
<dbReference type="eggNOG" id="COG4675">
    <property type="taxonomic scope" value="Bacteria"/>
</dbReference>
<dbReference type="Proteomes" id="UP000008952">
    <property type="component" value="Unassembled WGS sequence"/>
</dbReference>
<dbReference type="RefSeq" id="WP_008040233.1">
    <property type="nucleotide sequence ID" value="NZ_JH725147.1"/>
</dbReference>
<gene>
    <name evidence="2" type="ORF">ME5_01676</name>
</gene>
<comment type="caution">
    <text evidence="2">The sequence shown here is derived from an EMBL/GenBank/DDBJ whole genome shotgun (WGS) entry which is preliminary data.</text>
</comment>
<feature type="region of interest" description="Disordered" evidence="1">
    <location>
        <begin position="1"/>
        <end position="27"/>
    </location>
</feature>
<dbReference type="OrthoDB" id="9810174at2"/>
<evidence type="ECO:0000313" key="3">
    <source>
        <dbReference type="Proteomes" id="UP000008952"/>
    </source>
</evidence>
<name>J1JX00_9HYPH</name>
<evidence type="ECO:0000256" key="1">
    <source>
        <dbReference type="SAM" id="MobiDB-lite"/>
    </source>
</evidence>
<dbReference type="PATRIC" id="fig|1094558.3.peg.1799"/>
<evidence type="ECO:0000313" key="2">
    <source>
        <dbReference type="EMBL" id="EJF89125.1"/>
    </source>
</evidence>